<dbReference type="Proteomes" id="UP000005697">
    <property type="component" value="Unassembled WGS sequence"/>
</dbReference>
<reference evidence="2 3" key="1">
    <citation type="submission" date="2011-01" db="EMBL/GenBank/DDBJ databases">
        <authorList>
            <person name="Muzny D."/>
            <person name="Qin X."/>
            <person name="Deng J."/>
            <person name="Jiang H."/>
            <person name="Liu Y."/>
            <person name="Qu J."/>
            <person name="Song X.-Z."/>
            <person name="Zhang L."/>
            <person name="Thornton R."/>
            <person name="Coyle M."/>
            <person name="Francisco L."/>
            <person name="Jackson L."/>
            <person name="Javaid M."/>
            <person name="Korchina V."/>
            <person name="Kovar C."/>
            <person name="Mata R."/>
            <person name="Mathew T."/>
            <person name="Ngo R."/>
            <person name="Nguyen L."/>
            <person name="Nguyen N."/>
            <person name="Okwuonu G."/>
            <person name="Ongeri F."/>
            <person name="Pham C."/>
            <person name="Simmons D."/>
            <person name="Wilczek-Boney K."/>
            <person name="Hale W."/>
            <person name="Jakkamsetti A."/>
            <person name="Pham P."/>
            <person name="Ruth R."/>
            <person name="San Lucas F."/>
            <person name="Warren J."/>
            <person name="Zhang J."/>
            <person name="Zhao Z."/>
            <person name="Zhou C."/>
            <person name="Zhu D."/>
            <person name="Lee S."/>
            <person name="Bess C."/>
            <person name="Blankenburg K."/>
            <person name="Forbes L."/>
            <person name="Fu Q."/>
            <person name="Gubbala S."/>
            <person name="Hirani K."/>
            <person name="Jayaseelan J.C."/>
            <person name="Lara F."/>
            <person name="Munidasa M."/>
            <person name="Palculict T."/>
            <person name="Patil S."/>
            <person name="Pu L.-L."/>
            <person name="Saada N."/>
            <person name="Tang L."/>
            <person name="Weissenberger G."/>
            <person name="Zhu Y."/>
            <person name="Hemphill L."/>
            <person name="Shang Y."/>
            <person name="Youmans B."/>
            <person name="Ayvaz T."/>
            <person name="Ross M."/>
            <person name="Santibanez J."/>
            <person name="Aqrawi P."/>
            <person name="Gross S."/>
            <person name="Joshi V."/>
            <person name="Fowler G."/>
            <person name="Nazareth L."/>
            <person name="Reid J."/>
            <person name="Worley K."/>
            <person name="Petrosino J."/>
            <person name="Highlander S."/>
            <person name="Gibbs R."/>
        </authorList>
    </citation>
    <scope>NUCLEOTIDE SEQUENCE [LARGE SCALE GENOMIC DNA]</scope>
    <source>
        <strain evidence="2 3">DSM 16608</strain>
    </source>
</reference>
<dbReference type="HOGENOM" id="CLU_3314710_0_0_10"/>
<sequence length="39" mass="4768">MNVYIIIRWERKAEFHVQTERNKSIKTNNVQKPKPDENL</sequence>
<keyword evidence="3" id="KW-1185">Reference proteome</keyword>
<gene>
    <name evidence="2" type="ORF">HMPREF9141_0686</name>
</gene>
<feature type="region of interest" description="Disordered" evidence="1">
    <location>
        <begin position="18"/>
        <end position="39"/>
    </location>
</feature>
<evidence type="ECO:0000313" key="3">
    <source>
        <dbReference type="Proteomes" id="UP000005697"/>
    </source>
</evidence>
<dbReference type="STRING" id="888743.HMPREF9141_0686"/>
<accession>F0F520</accession>
<organism evidence="2 3">
    <name type="scientific">Prevotella multiformis DSM 16608</name>
    <dbReference type="NCBI Taxonomy" id="888743"/>
    <lineage>
        <taxon>Bacteria</taxon>
        <taxon>Pseudomonadati</taxon>
        <taxon>Bacteroidota</taxon>
        <taxon>Bacteroidia</taxon>
        <taxon>Bacteroidales</taxon>
        <taxon>Prevotellaceae</taxon>
        <taxon>Prevotella</taxon>
    </lineage>
</organism>
<protein>
    <submittedName>
        <fullName evidence="2">Uncharacterized protein</fullName>
    </submittedName>
</protein>
<dbReference type="EMBL" id="AEWX01000009">
    <property type="protein sequence ID" value="EGC20782.1"/>
    <property type="molecule type" value="Genomic_DNA"/>
</dbReference>
<evidence type="ECO:0000313" key="2">
    <source>
        <dbReference type="EMBL" id="EGC20782.1"/>
    </source>
</evidence>
<name>F0F520_9BACT</name>
<proteinExistence type="predicted"/>
<dbReference type="AlphaFoldDB" id="F0F520"/>
<comment type="caution">
    <text evidence="2">The sequence shown here is derived from an EMBL/GenBank/DDBJ whole genome shotgun (WGS) entry which is preliminary data.</text>
</comment>
<evidence type="ECO:0000256" key="1">
    <source>
        <dbReference type="SAM" id="MobiDB-lite"/>
    </source>
</evidence>